<evidence type="ECO:0000313" key="4">
    <source>
        <dbReference type="EMBL" id="KAK3603148.1"/>
    </source>
</evidence>
<gene>
    <name evidence="4" type="ORF">CHS0354_042978</name>
</gene>
<evidence type="ECO:0000256" key="2">
    <source>
        <dbReference type="SAM" id="Phobius"/>
    </source>
</evidence>
<feature type="compositionally biased region" description="Low complexity" evidence="1">
    <location>
        <begin position="163"/>
        <end position="176"/>
    </location>
</feature>
<dbReference type="EMBL" id="JAEAOA010002359">
    <property type="protein sequence ID" value="KAK3603148.1"/>
    <property type="molecule type" value="Genomic_DNA"/>
</dbReference>
<feature type="compositionally biased region" description="Basic and acidic residues" evidence="1">
    <location>
        <begin position="187"/>
        <end position="212"/>
    </location>
</feature>
<feature type="chain" id="PRO_5042057455" evidence="3">
    <location>
        <begin position="21"/>
        <end position="239"/>
    </location>
</feature>
<dbReference type="Proteomes" id="UP001195483">
    <property type="component" value="Unassembled WGS sequence"/>
</dbReference>
<organism evidence="4 5">
    <name type="scientific">Potamilus streckersoni</name>
    <dbReference type="NCBI Taxonomy" id="2493646"/>
    <lineage>
        <taxon>Eukaryota</taxon>
        <taxon>Metazoa</taxon>
        <taxon>Spiralia</taxon>
        <taxon>Lophotrochozoa</taxon>
        <taxon>Mollusca</taxon>
        <taxon>Bivalvia</taxon>
        <taxon>Autobranchia</taxon>
        <taxon>Heteroconchia</taxon>
        <taxon>Palaeoheterodonta</taxon>
        <taxon>Unionida</taxon>
        <taxon>Unionoidea</taxon>
        <taxon>Unionidae</taxon>
        <taxon>Ambleminae</taxon>
        <taxon>Lampsilini</taxon>
        <taxon>Potamilus</taxon>
    </lineage>
</organism>
<protein>
    <submittedName>
        <fullName evidence="4">Uncharacterized protein</fullName>
    </submittedName>
</protein>
<feature type="region of interest" description="Disordered" evidence="1">
    <location>
        <begin position="158"/>
        <end position="239"/>
    </location>
</feature>
<keyword evidence="2" id="KW-1133">Transmembrane helix</keyword>
<keyword evidence="2" id="KW-0472">Membrane</keyword>
<accession>A0AAE0W5T4</accession>
<sequence length="239" mass="26962">MDLAHIQVTCFFLLVAKTTSVQPLVFHPVNQKAHEPLRLIRSEVTSRSLEQTRAPSVVNCYGSTCIINEEFCNETKKGCSTCHFENDICTKDLDCFNFCSEMAAQKICRVREGSTETSNISWWPFVLIVLIVASVAANIYCIIKIKILKCKRKETNQRGHSGNEVVNPEENNVLLPKQRVDIQPNTEVKEQVSTKPNEHEKTEPPLDSERNVLRGPIAHPVSDPDQLYPRIDSESQAPS</sequence>
<evidence type="ECO:0000313" key="5">
    <source>
        <dbReference type="Proteomes" id="UP001195483"/>
    </source>
</evidence>
<keyword evidence="2" id="KW-0812">Transmembrane</keyword>
<feature type="signal peptide" evidence="3">
    <location>
        <begin position="1"/>
        <end position="20"/>
    </location>
</feature>
<evidence type="ECO:0000256" key="3">
    <source>
        <dbReference type="SAM" id="SignalP"/>
    </source>
</evidence>
<reference evidence="4" key="3">
    <citation type="submission" date="2023-05" db="EMBL/GenBank/DDBJ databases">
        <authorList>
            <person name="Smith C.H."/>
        </authorList>
    </citation>
    <scope>NUCLEOTIDE SEQUENCE</scope>
    <source>
        <strain evidence="4">CHS0354</strain>
        <tissue evidence="4">Mantle</tissue>
    </source>
</reference>
<reference evidence="4" key="1">
    <citation type="journal article" date="2021" name="Genome Biol. Evol.">
        <title>A High-Quality Reference Genome for a Parasitic Bivalve with Doubly Uniparental Inheritance (Bivalvia: Unionida).</title>
        <authorList>
            <person name="Smith C.H."/>
        </authorList>
    </citation>
    <scope>NUCLEOTIDE SEQUENCE</scope>
    <source>
        <strain evidence="4">CHS0354</strain>
    </source>
</reference>
<proteinExistence type="predicted"/>
<evidence type="ECO:0000256" key="1">
    <source>
        <dbReference type="SAM" id="MobiDB-lite"/>
    </source>
</evidence>
<keyword evidence="5" id="KW-1185">Reference proteome</keyword>
<comment type="caution">
    <text evidence="4">The sequence shown here is derived from an EMBL/GenBank/DDBJ whole genome shotgun (WGS) entry which is preliminary data.</text>
</comment>
<dbReference type="AlphaFoldDB" id="A0AAE0W5T4"/>
<reference evidence="4" key="2">
    <citation type="journal article" date="2021" name="Genome Biol. Evol.">
        <title>Developing a high-quality reference genome for a parasitic bivalve with doubly uniparental inheritance (Bivalvia: Unionida).</title>
        <authorList>
            <person name="Smith C.H."/>
        </authorList>
    </citation>
    <scope>NUCLEOTIDE SEQUENCE</scope>
    <source>
        <strain evidence="4">CHS0354</strain>
        <tissue evidence="4">Mantle</tissue>
    </source>
</reference>
<keyword evidence="3" id="KW-0732">Signal</keyword>
<feature type="transmembrane region" description="Helical" evidence="2">
    <location>
        <begin position="122"/>
        <end position="143"/>
    </location>
</feature>
<name>A0AAE0W5T4_9BIVA</name>